<evidence type="ECO:0000259" key="15">
    <source>
        <dbReference type="Pfam" id="PF07715"/>
    </source>
</evidence>
<evidence type="ECO:0000313" key="17">
    <source>
        <dbReference type="Proteomes" id="UP000184611"/>
    </source>
</evidence>
<dbReference type="STRING" id="416016.SAMN05443547_1932"/>
<keyword evidence="11 12" id="KW-0998">Cell outer membrane</keyword>
<keyword evidence="17" id="KW-1185">Reference proteome</keyword>
<evidence type="ECO:0000256" key="3">
    <source>
        <dbReference type="ARBA" id="ARBA00022452"/>
    </source>
</evidence>
<dbReference type="OrthoDB" id="9775095at2"/>
<feature type="domain" description="TonB-dependent receptor-like beta-barrel" evidence="14">
    <location>
        <begin position="278"/>
        <end position="697"/>
    </location>
</feature>
<comment type="similarity">
    <text evidence="12 13">Belongs to the TonB-dependent receptor family.</text>
</comment>
<evidence type="ECO:0000259" key="14">
    <source>
        <dbReference type="Pfam" id="PF00593"/>
    </source>
</evidence>
<dbReference type="AlphaFoldDB" id="A0A1M7ZXL6"/>
<dbReference type="InterPro" id="IPR012910">
    <property type="entry name" value="Plug_dom"/>
</dbReference>
<keyword evidence="3 12" id="KW-1134">Transmembrane beta strand</keyword>
<feature type="domain" description="TonB-dependent receptor plug" evidence="15">
    <location>
        <begin position="58"/>
        <end position="151"/>
    </location>
</feature>
<proteinExistence type="inferred from homology"/>
<name>A0A1M7ZXL6_9FLAO</name>
<keyword evidence="4" id="KW-0410">Iron transport</keyword>
<evidence type="ECO:0000256" key="6">
    <source>
        <dbReference type="ARBA" id="ARBA00022729"/>
    </source>
</evidence>
<dbReference type="PROSITE" id="PS52016">
    <property type="entry name" value="TONB_DEPENDENT_REC_3"/>
    <property type="match status" value="1"/>
</dbReference>
<dbReference type="Pfam" id="PF00593">
    <property type="entry name" value="TonB_dep_Rec_b-barrel"/>
    <property type="match status" value="1"/>
</dbReference>
<keyword evidence="9 13" id="KW-0798">TonB box</keyword>
<evidence type="ECO:0000256" key="2">
    <source>
        <dbReference type="ARBA" id="ARBA00022448"/>
    </source>
</evidence>
<evidence type="ECO:0000256" key="10">
    <source>
        <dbReference type="ARBA" id="ARBA00023136"/>
    </source>
</evidence>
<keyword evidence="5 12" id="KW-0812">Transmembrane</keyword>
<gene>
    <name evidence="16" type="ORF">SAMN05443547_1932</name>
</gene>
<keyword evidence="7" id="KW-0408">Iron</keyword>
<dbReference type="Gene3D" id="2.40.170.20">
    <property type="entry name" value="TonB-dependent receptor, beta-barrel domain"/>
    <property type="match status" value="1"/>
</dbReference>
<evidence type="ECO:0000256" key="8">
    <source>
        <dbReference type="ARBA" id="ARBA00023065"/>
    </source>
</evidence>
<dbReference type="InterPro" id="IPR039426">
    <property type="entry name" value="TonB-dep_rcpt-like"/>
</dbReference>
<evidence type="ECO:0000313" key="16">
    <source>
        <dbReference type="EMBL" id="SHO73570.1"/>
    </source>
</evidence>
<evidence type="ECO:0000256" key="1">
    <source>
        <dbReference type="ARBA" id="ARBA00004571"/>
    </source>
</evidence>
<dbReference type="CDD" id="cd01347">
    <property type="entry name" value="ligand_gated_channel"/>
    <property type="match status" value="1"/>
</dbReference>
<organism evidence="16 17">
    <name type="scientific">Flavobacterium cucumis</name>
    <dbReference type="NCBI Taxonomy" id="416016"/>
    <lineage>
        <taxon>Bacteria</taxon>
        <taxon>Pseudomonadati</taxon>
        <taxon>Bacteroidota</taxon>
        <taxon>Flavobacteriia</taxon>
        <taxon>Flavobacteriales</taxon>
        <taxon>Flavobacteriaceae</taxon>
        <taxon>Flavobacterium</taxon>
    </lineage>
</organism>
<dbReference type="GO" id="GO:0015344">
    <property type="term" value="F:siderophore uptake transmembrane transporter activity"/>
    <property type="evidence" value="ECO:0007669"/>
    <property type="project" value="TreeGrafter"/>
</dbReference>
<dbReference type="RefSeq" id="WP_073583819.1">
    <property type="nucleotide sequence ID" value="NZ_CBCSEA010000005.1"/>
</dbReference>
<evidence type="ECO:0000256" key="9">
    <source>
        <dbReference type="ARBA" id="ARBA00023077"/>
    </source>
</evidence>
<comment type="subcellular location">
    <subcellularLocation>
        <location evidence="1 12">Cell outer membrane</location>
        <topology evidence="1 12">Multi-pass membrane protein</topology>
    </subcellularLocation>
</comment>
<dbReference type="InterPro" id="IPR037066">
    <property type="entry name" value="Plug_dom_sf"/>
</dbReference>
<keyword evidence="8" id="KW-0406">Ion transport</keyword>
<evidence type="ECO:0000256" key="13">
    <source>
        <dbReference type="RuleBase" id="RU003357"/>
    </source>
</evidence>
<evidence type="ECO:0000256" key="5">
    <source>
        <dbReference type="ARBA" id="ARBA00022692"/>
    </source>
</evidence>
<dbReference type="Proteomes" id="UP000184611">
    <property type="component" value="Unassembled WGS sequence"/>
</dbReference>
<dbReference type="Pfam" id="PF07715">
    <property type="entry name" value="Plug"/>
    <property type="match status" value="1"/>
</dbReference>
<dbReference type="PANTHER" id="PTHR32552:SF68">
    <property type="entry name" value="FERRICHROME OUTER MEMBRANE TRANSPORTER_PHAGE RECEPTOR"/>
    <property type="match status" value="1"/>
</dbReference>
<sequence length="725" mass="80003">MHKIVLPLIVLSSWVGFSQEKTDSTKVLKEYTVEAIRENKYKRESSTTVSKMPLKDIENPQVYNSIPANLLKEQVVTNFNDAIKNATGVTRLWESTGRNGDGAEYYAMRGFAVQPTMTNGLPSLTNTTIDPINIDNVEVIKGPSGTLFGSSVISYGGLINVVTKKPYQTFGGEISYNNGTYGSNRVTTDINIPLKNKAAVRINSAYTTEESFQDAGFSNSFFLAPSLKYEVSDKLTFLVNTEFFKNTSAKQSMLFLTRNLPLSFDSMSLFDKNYKKSFTSNDLIINNDSFNMQMQALYKLSENWTSQTVLSKSTTKTNGYYQYLFDAANGDEFTRYISKADGTFYTTDIQQNFIGDFKIGNMRNRLVAGVDYYNSRLLNGGTGWTDYGVVSLINGTDTNGVDTNGNPIATVLTQAGVDNALVGSFAGNTEANQEVMSAYVSDVLNITNKLSVMGSLRLDYFDGKTSQYDSNKTEGQVALSPKFGAVYQIVENKVSVFGNYMNGFQNVAPTTVANVDGSNPRIKEFDPEQANQIEVGLKTSLYKDIISASVSYYDIRVKDRVITDPNNINNSIQGGEVESKGVEVSVVANPFKVLNVIAGFSQNKAKVTRETLNAGYLGLRPEEAGPETLVNFWANYTISEGELKGFGIGFGGNYASEYKTLNRANIGTFALPDYTVLNSALSYDNDTFNVTLKLNNLLNEKYYSGWSTVTPQRLRSITAGVTYKF</sequence>
<reference evidence="17" key="1">
    <citation type="submission" date="2016-12" db="EMBL/GenBank/DDBJ databases">
        <authorList>
            <person name="Varghese N."/>
            <person name="Submissions S."/>
        </authorList>
    </citation>
    <scope>NUCLEOTIDE SEQUENCE [LARGE SCALE GENOMIC DNA]</scope>
    <source>
        <strain evidence="17">DSM 18830</strain>
    </source>
</reference>
<accession>A0A1M7ZXL6</accession>
<keyword evidence="10 12" id="KW-0472">Membrane</keyword>
<dbReference type="EMBL" id="FRYK01000003">
    <property type="protein sequence ID" value="SHO73570.1"/>
    <property type="molecule type" value="Genomic_DNA"/>
</dbReference>
<evidence type="ECO:0000256" key="12">
    <source>
        <dbReference type="PROSITE-ProRule" id="PRU01360"/>
    </source>
</evidence>
<keyword evidence="6" id="KW-0732">Signal</keyword>
<dbReference type="GO" id="GO:0009279">
    <property type="term" value="C:cell outer membrane"/>
    <property type="evidence" value="ECO:0007669"/>
    <property type="project" value="UniProtKB-SubCell"/>
</dbReference>
<dbReference type="InterPro" id="IPR000531">
    <property type="entry name" value="Beta-barrel_TonB"/>
</dbReference>
<keyword evidence="2 12" id="KW-0813">Transport</keyword>
<dbReference type="SUPFAM" id="SSF56935">
    <property type="entry name" value="Porins"/>
    <property type="match status" value="1"/>
</dbReference>
<dbReference type="Gene3D" id="2.170.130.10">
    <property type="entry name" value="TonB-dependent receptor, plug domain"/>
    <property type="match status" value="1"/>
</dbReference>
<dbReference type="InterPro" id="IPR036942">
    <property type="entry name" value="Beta-barrel_TonB_sf"/>
</dbReference>
<dbReference type="PANTHER" id="PTHR32552">
    <property type="entry name" value="FERRICHROME IRON RECEPTOR-RELATED"/>
    <property type="match status" value="1"/>
</dbReference>
<evidence type="ECO:0000256" key="7">
    <source>
        <dbReference type="ARBA" id="ARBA00023004"/>
    </source>
</evidence>
<protein>
    <submittedName>
        <fullName evidence="16">Iron complex outermembrane recepter protein</fullName>
    </submittedName>
</protein>
<evidence type="ECO:0000256" key="11">
    <source>
        <dbReference type="ARBA" id="ARBA00023237"/>
    </source>
</evidence>
<evidence type="ECO:0000256" key="4">
    <source>
        <dbReference type="ARBA" id="ARBA00022496"/>
    </source>
</evidence>